<evidence type="ECO:0000259" key="9">
    <source>
        <dbReference type="PROSITE" id="PS50850"/>
    </source>
</evidence>
<dbReference type="RefSeq" id="WP_201077166.1">
    <property type="nucleotide sequence ID" value="NZ_CP067420.1"/>
</dbReference>
<evidence type="ECO:0000256" key="6">
    <source>
        <dbReference type="ARBA" id="ARBA00022989"/>
    </source>
</evidence>
<feature type="transmembrane region" description="Helical" evidence="8">
    <location>
        <begin position="279"/>
        <end position="299"/>
    </location>
</feature>
<feature type="transmembrane region" description="Helical" evidence="8">
    <location>
        <begin position="249"/>
        <end position="267"/>
    </location>
</feature>
<evidence type="ECO:0000313" key="11">
    <source>
        <dbReference type="Proteomes" id="UP000595197"/>
    </source>
</evidence>
<protein>
    <recommendedName>
        <fullName evidence="8">Bcr/CflA family efflux transporter</fullName>
    </recommendedName>
</protein>
<comment type="caution">
    <text evidence="8">Lacks conserved residue(s) required for the propagation of feature annotation.</text>
</comment>
<dbReference type="SUPFAM" id="SSF103473">
    <property type="entry name" value="MFS general substrate transporter"/>
    <property type="match status" value="1"/>
</dbReference>
<keyword evidence="4" id="KW-1003">Cell membrane</keyword>
<keyword evidence="6 8" id="KW-1133">Transmembrane helix</keyword>
<evidence type="ECO:0000256" key="1">
    <source>
        <dbReference type="ARBA" id="ARBA00004651"/>
    </source>
</evidence>
<dbReference type="PROSITE" id="PS50850">
    <property type="entry name" value="MFS"/>
    <property type="match status" value="1"/>
</dbReference>
<keyword evidence="8" id="KW-0997">Cell inner membrane</keyword>
<proteinExistence type="inferred from homology"/>
<organism evidence="10 11">
    <name type="scientific">Skermanella cutis</name>
    <dbReference type="NCBI Taxonomy" id="2775420"/>
    <lineage>
        <taxon>Bacteria</taxon>
        <taxon>Pseudomonadati</taxon>
        <taxon>Pseudomonadota</taxon>
        <taxon>Alphaproteobacteria</taxon>
        <taxon>Rhodospirillales</taxon>
        <taxon>Azospirillaceae</taxon>
        <taxon>Skermanella</taxon>
    </lineage>
</organism>
<dbReference type="CDD" id="cd17320">
    <property type="entry name" value="MFS_MdfA_MDR_like"/>
    <property type="match status" value="1"/>
</dbReference>
<dbReference type="PANTHER" id="PTHR23502:SF132">
    <property type="entry name" value="POLYAMINE TRANSPORTER 2-RELATED"/>
    <property type="match status" value="1"/>
</dbReference>
<dbReference type="InterPro" id="IPR020846">
    <property type="entry name" value="MFS_dom"/>
</dbReference>
<feature type="domain" description="Major facilitator superfamily (MFS) profile" evidence="9">
    <location>
        <begin position="9"/>
        <end position="394"/>
    </location>
</feature>
<reference evidence="10" key="1">
    <citation type="submission" date="2021-02" db="EMBL/GenBank/DDBJ databases">
        <title>Skermanella TT6 skin isolate.</title>
        <authorList>
            <person name="Lee K."/>
            <person name="Ganzorig M."/>
        </authorList>
    </citation>
    <scope>NUCLEOTIDE SEQUENCE</scope>
    <source>
        <strain evidence="10">TT6</strain>
    </source>
</reference>
<sequence length="405" mass="42052">MPDTRSSAMTLLVTAITALGPLTMSMYAPSMPTIAQALDTTAGMVQVTLSIYLTGFAVGQLIYGPLSDRFGRRRVLLLGLAVFIAGSVGCGLAGDIETLIAARLVQALGAAAGPALGRAMVRDIYTREQAARVLSFIGMALAVAPAIGPVLGGYLQVWFDWHAIFAVLGAFGLTLLVVVAFRMPETNPVPDYQALRPSRMASNYADLMRHGGYVGYMAVGAVTLGGLFTFYAVAPFIFIDLIGLSPEQYGWTTSITVVSYLIGGVAANRLVGRLGIDRMIMISTALVLGGAGLMLAFSLVHVVTVASVIGPMALWTMGMGIALPNSMAGAMSPFPRIAGAASALMGFMQMAVGTAGSIAVARLGDGTALAPGLALLAFALVGYGLYWRLVWLRRAEPPAGPGAAP</sequence>
<comment type="subcellular location">
    <subcellularLocation>
        <location evidence="8">Cell inner membrane</location>
        <topology evidence="8">Multi-pass membrane protein</topology>
    </subcellularLocation>
    <subcellularLocation>
        <location evidence="1">Cell membrane</location>
        <topology evidence="1">Multi-pass membrane protein</topology>
    </subcellularLocation>
</comment>
<feature type="transmembrane region" description="Helical" evidence="8">
    <location>
        <begin position="100"/>
        <end position="121"/>
    </location>
</feature>
<dbReference type="InterPro" id="IPR036259">
    <property type="entry name" value="MFS_trans_sf"/>
</dbReference>
<gene>
    <name evidence="10" type="ORF">IGS68_02850</name>
</gene>
<feature type="transmembrane region" description="Helical" evidence="8">
    <location>
        <begin position="133"/>
        <end position="155"/>
    </location>
</feature>
<dbReference type="InterPro" id="IPR011701">
    <property type="entry name" value="MFS"/>
</dbReference>
<feature type="transmembrane region" description="Helical" evidence="8">
    <location>
        <begin position="367"/>
        <end position="386"/>
    </location>
</feature>
<dbReference type="Proteomes" id="UP000595197">
    <property type="component" value="Chromosome"/>
</dbReference>
<dbReference type="Gene3D" id="1.20.1720.10">
    <property type="entry name" value="Multidrug resistance protein D"/>
    <property type="match status" value="1"/>
</dbReference>
<dbReference type="InterPro" id="IPR004812">
    <property type="entry name" value="Efflux_drug-R_Bcr/CmlA"/>
</dbReference>
<name>A0ABX7B7V5_9PROT</name>
<dbReference type="NCBIfam" id="TIGR00710">
    <property type="entry name" value="efflux_Bcr_CflA"/>
    <property type="match status" value="1"/>
</dbReference>
<dbReference type="PANTHER" id="PTHR23502">
    <property type="entry name" value="MAJOR FACILITATOR SUPERFAMILY"/>
    <property type="match status" value="1"/>
</dbReference>
<evidence type="ECO:0000313" key="10">
    <source>
        <dbReference type="EMBL" id="QQP90218.1"/>
    </source>
</evidence>
<dbReference type="EMBL" id="CP067420">
    <property type="protein sequence ID" value="QQP90218.1"/>
    <property type="molecule type" value="Genomic_DNA"/>
</dbReference>
<keyword evidence="5 8" id="KW-0812">Transmembrane</keyword>
<evidence type="ECO:0000256" key="5">
    <source>
        <dbReference type="ARBA" id="ARBA00022692"/>
    </source>
</evidence>
<keyword evidence="3 8" id="KW-0813">Transport</keyword>
<feature type="transmembrane region" description="Helical" evidence="8">
    <location>
        <begin position="47"/>
        <end position="63"/>
    </location>
</feature>
<feature type="transmembrane region" description="Helical" evidence="8">
    <location>
        <begin position="305"/>
        <end position="325"/>
    </location>
</feature>
<evidence type="ECO:0000256" key="7">
    <source>
        <dbReference type="ARBA" id="ARBA00023136"/>
    </source>
</evidence>
<feature type="transmembrane region" description="Helical" evidence="8">
    <location>
        <begin position="75"/>
        <end position="94"/>
    </location>
</feature>
<feature type="transmembrane region" description="Helical" evidence="8">
    <location>
        <begin position="213"/>
        <end position="237"/>
    </location>
</feature>
<keyword evidence="7 8" id="KW-0472">Membrane</keyword>
<feature type="transmembrane region" description="Helical" evidence="8">
    <location>
        <begin position="161"/>
        <end position="181"/>
    </location>
</feature>
<comment type="similarity">
    <text evidence="2 8">Belongs to the major facilitator superfamily. Bcr/CmlA family.</text>
</comment>
<keyword evidence="11" id="KW-1185">Reference proteome</keyword>
<evidence type="ECO:0000256" key="3">
    <source>
        <dbReference type="ARBA" id="ARBA00022448"/>
    </source>
</evidence>
<accession>A0ABX7B7V5</accession>
<feature type="transmembrane region" description="Helical" evidence="8">
    <location>
        <begin position="337"/>
        <end position="361"/>
    </location>
</feature>
<evidence type="ECO:0000256" key="8">
    <source>
        <dbReference type="RuleBase" id="RU365088"/>
    </source>
</evidence>
<evidence type="ECO:0000256" key="4">
    <source>
        <dbReference type="ARBA" id="ARBA00022475"/>
    </source>
</evidence>
<dbReference type="Pfam" id="PF07690">
    <property type="entry name" value="MFS_1"/>
    <property type="match status" value="1"/>
</dbReference>
<evidence type="ECO:0000256" key="2">
    <source>
        <dbReference type="ARBA" id="ARBA00006236"/>
    </source>
</evidence>